<protein>
    <submittedName>
        <fullName evidence="2">Uncharacterized protein</fullName>
    </submittedName>
</protein>
<dbReference type="Proteomes" id="UP000887565">
    <property type="component" value="Unplaced"/>
</dbReference>
<evidence type="ECO:0000313" key="2">
    <source>
        <dbReference type="WBParaSite" id="nRc.2.0.1.t20978-RA"/>
    </source>
</evidence>
<dbReference type="AlphaFoldDB" id="A0A915J5I4"/>
<organism evidence="1 2">
    <name type="scientific">Romanomermis culicivorax</name>
    <name type="common">Nematode worm</name>
    <dbReference type="NCBI Taxonomy" id="13658"/>
    <lineage>
        <taxon>Eukaryota</taxon>
        <taxon>Metazoa</taxon>
        <taxon>Ecdysozoa</taxon>
        <taxon>Nematoda</taxon>
        <taxon>Enoplea</taxon>
        <taxon>Dorylaimia</taxon>
        <taxon>Mermithida</taxon>
        <taxon>Mermithoidea</taxon>
        <taxon>Mermithidae</taxon>
        <taxon>Romanomermis</taxon>
    </lineage>
</organism>
<accession>A0A915J5I4</accession>
<dbReference type="WBParaSite" id="nRc.2.0.1.t20978-RA">
    <property type="protein sequence ID" value="nRc.2.0.1.t20978-RA"/>
    <property type="gene ID" value="nRc.2.0.1.g20978"/>
</dbReference>
<reference evidence="2" key="1">
    <citation type="submission" date="2022-11" db="UniProtKB">
        <authorList>
            <consortium name="WormBaseParasite"/>
        </authorList>
    </citation>
    <scope>IDENTIFICATION</scope>
</reference>
<keyword evidence="1" id="KW-1185">Reference proteome</keyword>
<sequence length="85" mass="9524">MVLVDAKETPAFLDTGCPQTIISQRLHKALTKESRMAASAFQQHHNFNPLMSINGKAIHTLLSGPYEIMLPGTRQPHTRIDIHLH</sequence>
<evidence type="ECO:0000313" key="1">
    <source>
        <dbReference type="Proteomes" id="UP000887565"/>
    </source>
</evidence>
<proteinExistence type="predicted"/>
<name>A0A915J5I4_ROMCU</name>